<feature type="compositionally biased region" description="Basic and acidic residues" evidence="1">
    <location>
        <begin position="11"/>
        <end position="31"/>
    </location>
</feature>
<dbReference type="Proteomes" id="UP001152607">
    <property type="component" value="Unassembled WGS sequence"/>
</dbReference>
<evidence type="ECO:0000256" key="1">
    <source>
        <dbReference type="SAM" id="MobiDB-lite"/>
    </source>
</evidence>
<feature type="region of interest" description="Disordered" evidence="1">
    <location>
        <begin position="1"/>
        <end position="53"/>
    </location>
</feature>
<comment type="caution">
    <text evidence="2">The sequence shown here is derived from an EMBL/GenBank/DDBJ whole genome shotgun (WGS) entry which is preliminary data.</text>
</comment>
<dbReference type="AlphaFoldDB" id="A0A9W4USH2"/>
<feature type="compositionally biased region" description="Polar residues" evidence="1">
    <location>
        <begin position="32"/>
        <end position="43"/>
    </location>
</feature>
<name>A0A9W4USH2_9PLEO</name>
<reference evidence="2" key="1">
    <citation type="submission" date="2023-01" db="EMBL/GenBank/DDBJ databases">
        <authorList>
            <person name="Van Ghelder C."/>
            <person name="Rancurel C."/>
        </authorList>
    </citation>
    <scope>NUCLEOTIDE SEQUENCE</scope>
    <source>
        <strain evidence="2">CNCM I-4278</strain>
    </source>
</reference>
<organism evidence="2 3">
    <name type="scientific">Periconia digitata</name>
    <dbReference type="NCBI Taxonomy" id="1303443"/>
    <lineage>
        <taxon>Eukaryota</taxon>
        <taxon>Fungi</taxon>
        <taxon>Dikarya</taxon>
        <taxon>Ascomycota</taxon>
        <taxon>Pezizomycotina</taxon>
        <taxon>Dothideomycetes</taxon>
        <taxon>Pleosporomycetidae</taxon>
        <taxon>Pleosporales</taxon>
        <taxon>Massarineae</taxon>
        <taxon>Periconiaceae</taxon>
        <taxon>Periconia</taxon>
    </lineage>
</organism>
<feature type="compositionally biased region" description="Polar residues" evidence="1">
    <location>
        <begin position="1"/>
        <end position="10"/>
    </location>
</feature>
<accession>A0A9W4USH2</accession>
<keyword evidence="3" id="KW-1185">Reference proteome</keyword>
<evidence type="ECO:0000313" key="2">
    <source>
        <dbReference type="EMBL" id="CAI6341260.1"/>
    </source>
</evidence>
<dbReference type="EMBL" id="CAOQHR010000011">
    <property type="protein sequence ID" value="CAI6341260.1"/>
    <property type="molecule type" value="Genomic_DNA"/>
</dbReference>
<protein>
    <submittedName>
        <fullName evidence="2">Uncharacterized protein</fullName>
    </submittedName>
</protein>
<evidence type="ECO:0000313" key="3">
    <source>
        <dbReference type="Proteomes" id="UP001152607"/>
    </source>
</evidence>
<proteinExistence type="predicted"/>
<sequence>MYTCTVQSTYTEHKHPASAEEHENTRSRENENPSIPITNQPAQVTPPYIHPFMHIPLTHPARIPHPS</sequence>
<gene>
    <name evidence="2" type="ORF">PDIGIT_LOCUS14454</name>
</gene>